<keyword evidence="2" id="KW-1185">Reference proteome</keyword>
<dbReference type="Proteomes" id="UP001162131">
    <property type="component" value="Unassembled WGS sequence"/>
</dbReference>
<gene>
    <name evidence="1" type="ORF">BSTOLATCC_MIC27544</name>
</gene>
<proteinExistence type="predicted"/>
<comment type="caution">
    <text evidence="1">The sequence shown here is derived from an EMBL/GenBank/DDBJ whole genome shotgun (WGS) entry which is preliminary data.</text>
</comment>
<dbReference type="AlphaFoldDB" id="A0AAU9J9L3"/>
<name>A0AAU9J9L3_9CILI</name>
<evidence type="ECO:0000313" key="2">
    <source>
        <dbReference type="Proteomes" id="UP001162131"/>
    </source>
</evidence>
<evidence type="ECO:0000313" key="1">
    <source>
        <dbReference type="EMBL" id="CAG9320972.1"/>
    </source>
</evidence>
<dbReference type="EMBL" id="CAJZBQ010000027">
    <property type="protein sequence ID" value="CAG9320972.1"/>
    <property type="molecule type" value="Genomic_DNA"/>
</dbReference>
<organism evidence="1 2">
    <name type="scientific">Blepharisma stoltei</name>
    <dbReference type="NCBI Taxonomy" id="1481888"/>
    <lineage>
        <taxon>Eukaryota</taxon>
        <taxon>Sar</taxon>
        <taxon>Alveolata</taxon>
        <taxon>Ciliophora</taxon>
        <taxon>Postciliodesmatophora</taxon>
        <taxon>Heterotrichea</taxon>
        <taxon>Heterotrichida</taxon>
        <taxon>Blepharismidae</taxon>
        <taxon>Blepharisma</taxon>
    </lineage>
</organism>
<protein>
    <submittedName>
        <fullName evidence="1">Uncharacterized protein</fullName>
    </submittedName>
</protein>
<reference evidence="1" key="1">
    <citation type="submission" date="2021-09" db="EMBL/GenBank/DDBJ databases">
        <authorList>
            <consortium name="AG Swart"/>
            <person name="Singh M."/>
            <person name="Singh A."/>
            <person name="Seah K."/>
            <person name="Emmerich C."/>
        </authorList>
    </citation>
    <scope>NUCLEOTIDE SEQUENCE</scope>
    <source>
        <strain evidence="1">ATCC30299</strain>
    </source>
</reference>
<accession>A0AAU9J9L3</accession>
<sequence length="109" mass="12082">MASELNYSNICLLVLGGRELVAKHAGWSPSRINTELEINDLSSLKFVESISKLIYLAIEEAGNSGAEKVVSEYGLPWKVAKLMQLNKGKKSGHNIFTIPQYSNQTKENK</sequence>